<reference evidence="8" key="1">
    <citation type="submission" date="2020-11" db="EMBL/GenBank/DDBJ databases">
        <authorList>
            <person name="Tran Van P."/>
        </authorList>
    </citation>
    <scope>NUCLEOTIDE SEQUENCE</scope>
</reference>
<evidence type="ECO:0000256" key="4">
    <source>
        <dbReference type="ARBA" id="ARBA00023242"/>
    </source>
</evidence>
<feature type="compositionally biased region" description="Basic residues" evidence="6">
    <location>
        <begin position="34"/>
        <end position="45"/>
    </location>
</feature>
<feature type="domain" description="PIN" evidence="7">
    <location>
        <begin position="73"/>
        <end position="171"/>
    </location>
</feature>
<dbReference type="FunFam" id="3.40.50.1010:FF:000035">
    <property type="entry name" value="Fcf1, putative"/>
    <property type="match status" value="1"/>
</dbReference>
<proteinExistence type="inferred from homology"/>
<dbReference type="OrthoDB" id="76105at2759"/>
<evidence type="ECO:0000256" key="5">
    <source>
        <dbReference type="ARBA" id="ARBA00024026"/>
    </source>
</evidence>
<dbReference type="InterPro" id="IPR037503">
    <property type="entry name" value="Fcf1_PIN"/>
</dbReference>
<feature type="region of interest" description="Disordered" evidence="6">
    <location>
        <begin position="1"/>
        <end position="47"/>
    </location>
</feature>
<evidence type="ECO:0000259" key="7">
    <source>
        <dbReference type="SMART" id="SM00670"/>
    </source>
</evidence>
<dbReference type="EMBL" id="OC858574">
    <property type="protein sequence ID" value="CAD7626624.1"/>
    <property type="molecule type" value="Genomic_DNA"/>
</dbReference>
<dbReference type="InterPro" id="IPR002716">
    <property type="entry name" value="PIN_dom"/>
</dbReference>
<keyword evidence="3" id="KW-0698">rRNA processing</keyword>
<feature type="compositionally biased region" description="Basic and acidic residues" evidence="6">
    <location>
        <begin position="14"/>
        <end position="33"/>
    </location>
</feature>
<evidence type="ECO:0000313" key="9">
    <source>
        <dbReference type="Proteomes" id="UP000759131"/>
    </source>
</evidence>
<evidence type="ECO:0000256" key="2">
    <source>
        <dbReference type="ARBA" id="ARBA00022517"/>
    </source>
</evidence>
<accession>A0A7R9KNW6</accession>
<gene>
    <name evidence="8" type="ORF">OSB1V03_LOCUS7057</name>
</gene>
<dbReference type="SMART" id="SM00670">
    <property type="entry name" value="PINc"/>
    <property type="match status" value="1"/>
</dbReference>
<dbReference type="CDD" id="cd09864">
    <property type="entry name" value="PIN_Fcf1-like"/>
    <property type="match status" value="1"/>
</dbReference>
<dbReference type="PANTHER" id="PTHR12416">
    <property type="entry name" value="RRNA-PROCESSING PROTEIN UTP23 HOMOLOG"/>
    <property type="match status" value="1"/>
</dbReference>
<keyword evidence="4" id="KW-0539">Nucleus</keyword>
<evidence type="ECO:0000256" key="3">
    <source>
        <dbReference type="ARBA" id="ARBA00022552"/>
    </source>
</evidence>
<dbReference type="SUPFAM" id="SSF88723">
    <property type="entry name" value="PIN domain-like"/>
    <property type="match status" value="1"/>
</dbReference>
<dbReference type="GO" id="GO:0032040">
    <property type="term" value="C:small-subunit processome"/>
    <property type="evidence" value="ECO:0007669"/>
    <property type="project" value="InterPro"/>
</dbReference>
<dbReference type="Gene3D" id="3.40.50.1010">
    <property type="entry name" value="5'-nuclease"/>
    <property type="match status" value="1"/>
</dbReference>
<dbReference type="InterPro" id="IPR006984">
    <property type="entry name" value="Fcf1/UTP23"/>
</dbReference>
<comment type="subcellular location">
    <subcellularLocation>
        <location evidence="1">Nucleus</location>
        <location evidence="1">Nucleolus</location>
    </subcellularLocation>
</comment>
<keyword evidence="2" id="KW-0690">Ribosome biogenesis</keyword>
<evidence type="ECO:0000313" key="8">
    <source>
        <dbReference type="EMBL" id="CAD7626624.1"/>
    </source>
</evidence>
<protein>
    <recommendedName>
        <fullName evidence="7">PIN domain-containing protein</fullName>
    </recommendedName>
</protein>
<comment type="similarity">
    <text evidence="5">Belongs to the UTP23/FCF1 family. FCF1 subfamily.</text>
</comment>
<organism evidence="8">
    <name type="scientific">Medioppia subpectinata</name>
    <dbReference type="NCBI Taxonomy" id="1979941"/>
    <lineage>
        <taxon>Eukaryota</taxon>
        <taxon>Metazoa</taxon>
        <taxon>Ecdysozoa</taxon>
        <taxon>Arthropoda</taxon>
        <taxon>Chelicerata</taxon>
        <taxon>Arachnida</taxon>
        <taxon>Acari</taxon>
        <taxon>Acariformes</taxon>
        <taxon>Sarcoptiformes</taxon>
        <taxon>Oribatida</taxon>
        <taxon>Brachypylina</taxon>
        <taxon>Oppioidea</taxon>
        <taxon>Oppiidae</taxon>
        <taxon>Medioppia</taxon>
    </lineage>
</organism>
<dbReference type="GO" id="GO:0006364">
    <property type="term" value="P:rRNA processing"/>
    <property type="evidence" value="ECO:0007669"/>
    <property type="project" value="UniProtKB-KW"/>
</dbReference>
<sequence>MAKQTKPKTPKLLSLRDSRLQNSKNDRKSDHKNDHKKAKTSKGKKTVGVEERVVAQSSTAMFFNYNQSLGPPFRVICDTNFINFAIKNKLDVTQSMTDCLLSKCIPLVTDCIVAELQKLGAKYRLALRIVKEQMERLPCSHSGTYADDCLVQRVTQHKCYIIGTADRALKRRIRKIPGIPIMYIKDRQFFVERMPDAYGIRS</sequence>
<evidence type="ECO:0000256" key="6">
    <source>
        <dbReference type="SAM" id="MobiDB-lite"/>
    </source>
</evidence>
<evidence type="ECO:0000256" key="1">
    <source>
        <dbReference type="ARBA" id="ARBA00004604"/>
    </source>
</evidence>
<dbReference type="AlphaFoldDB" id="A0A7R9KNW6"/>
<dbReference type="InterPro" id="IPR029060">
    <property type="entry name" value="PIN-like_dom_sf"/>
</dbReference>
<name>A0A7R9KNW6_9ACAR</name>
<dbReference type="Pfam" id="PF04900">
    <property type="entry name" value="Fcf1"/>
    <property type="match status" value="1"/>
</dbReference>
<keyword evidence="9" id="KW-1185">Reference proteome</keyword>
<dbReference type="EMBL" id="CAJPIZ010003999">
    <property type="protein sequence ID" value="CAG2107054.1"/>
    <property type="molecule type" value="Genomic_DNA"/>
</dbReference>
<dbReference type="Proteomes" id="UP000759131">
    <property type="component" value="Unassembled WGS sequence"/>
</dbReference>